<keyword evidence="5" id="KW-0067">ATP-binding</keyword>
<dbReference type="EMBL" id="CM008047">
    <property type="protein sequence ID" value="PAN14183.1"/>
    <property type="molecule type" value="Genomic_DNA"/>
</dbReference>
<evidence type="ECO:0000256" key="4">
    <source>
        <dbReference type="ARBA" id="ARBA00049360"/>
    </source>
</evidence>
<organism evidence="8">
    <name type="scientific">Panicum hallii</name>
    <dbReference type="NCBI Taxonomy" id="206008"/>
    <lineage>
        <taxon>Eukaryota</taxon>
        <taxon>Viridiplantae</taxon>
        <taxon>Streptophyta</taxon>
        <taxon>Embryophyta</taxon>
        <taxon>Tracheophyta</taxon>
        <taxon>Spermatophyta</taxon>
        <taxon>Magnoliopsida</taxon>
        <taxon>Liliopsida</taxon>
        <taxon>Poales</taxon>
        <taxon>Poaceae</taxon>
        <taxon>PACMAD clade</taxon>
        <taxon>Panicoideae</taxon>
        <taxon>Panicodae</taxon>
        <taxon>Paniceae</taxon>
        <taxon>Panicinae</taxon>
        <taxon>Panicum</taxon>
        <taxon>Panicum sect. Panicum</taxon>
    </lineage>
</organism>
<dbReference type="InterPro" id="IPR003959">
    <property type="entry name" value="ATPase_AAA_core"/>
</dbReference>
<dbReference type="Pfam" id="PF00004">
    <property type="entry name" value="AAA"/>
    <property type="match status" value="1"/>
</dbReference>
<dbReference type="Pfam" id="PF25568">
    <property type="entry name" value="AAA_lid_At3g28540"/>
    <property type="match status" value="1"/>
</dbReference>
<proteinExistence type="inferred from homology"/>
<dbReference type="GO" id="GO:0005524">
    <property type="term" value="F:ATP binding"/>
    <property type="evidence" value="ECO:0007669"/>
    <property type="project" value="UniProtKB-KW"/>
</dbReference>
<dbReference type="InterPro" id="IPR058017">
    <property type="entry name" value="At3g28540-like_C"/>
</dbReference>
<dbReference type="GO" id="GO:0016887">
    <property type="term" value="F:ATP hydrolysis activity"/>
    <property type="evidence" value="ECO:0007669"/>
    <property type="project" value="InterPro"/>
</dbReference>
<evidence type="ECO:0000256" key="6">
    <source>
        <dbReference type="SAM" id="MobiDB-lite"/>
    </source>
</evidence>
<gene>
    <name evidence="8" type="ORF">PAHAL_2G389600</name>
</gene>
<accession>A0A2S3H2Q2</accession>
<feature type="domain" description="AAA+ ATPase" evidence="7">
    <location>
        <begin position="270"/>
        <end position="433"/>
    </location>
</feature>
<dbReference type="PANTHER" id="PTHR23070">
    <property type="entry name" value="BCS1 AAA-TYPE ATPASE"/>
    <property type="match status" value="1"/>
</dbReference>
<protein>
    <recommendedName>
        <fullName evidence="7">AAA+ ATPase domain-containing protein</fullName>
    </recommendedName>
</protein>
<keyword evidence="5" id="KW-0547">Nucleotide-binding</keyword>
<dbReference type="InterPro" id="IPR003593">
    <property type="entry name" value="AAA+_ATPase"/>
</dbReference>
<dbReference type="CDD" id="cd19510">
    <property type="entry name" value="RecA-like_BCS1"/>
    <property type="match status" value="1"/>
</dbReference>
<feature type="region of interest" description="Disordered" evidence="6">
    <location>
        <begin position="495"/>
        <end position="520"/>
    </location>
</feature>
<dbReference type="GO" id="GO:0006950">
    <property type="term" value="P:response to stress"/>
    <property type="evidence" value="ECO:0007669"/>
    <property type="project" value="UniProtKB-ARBA"/>
</dbReference>
<reference evidence="8" key="1">
    <citation type="submission" date="2018-04" db="EMBL/GenBank/DDBJ databases">
        <title>WGS assembly of Panicum hallii.</title>
        <authorList>
            <person name="Lovell J."/>
            <person name="Jenkins J."/>
            <person name="Lowry D."/>
            <person name="Mamidi S."/>
            <person name="Sreedasyam A."/>
            <person name="Weng X."/>
            <person name="Barry K."/>
            <person name="Bonette J."/>
            <person name="Campitelli B."/>
            <person name="Daum C."/>
            <person name="Gordon S."/>
            <person name="Gould B."/>
            <person name="Lipzen A."/>
            <person name="Macqueen A."/>
            <person name="Palacio-Mejia J."/>
            <person name="Plott C."/>
            <person name="Shakirov E."/>
            <person name="Shu S."/>
            <person name="Yoshinaga Y."/>
            <person name="Zane M."/>
            <person name="Rokhsar D."/>
            <person name="Grimwood J."/>
            <person name="Schmutz J."/>
            <person name="Juenger T."/>
        </authorList>
    </citation>
    <scope>NUCLEOTIDE SEQUENCE [LARGE SCALE GENOMIC DNA]</scope>
    <source>
        <strain evidence="8">FIL2</strain>
    </source>
</reference>
<dbReference type="SUPFAM" id="SSF52540">
    <property type="entry name" value="P-loop containing nucleoside triphosphate hydrolases"/>
    <property type="match status" value="1"/>
</dbReference>
<dbReference type="InterPro" id="IPR003960">
    <property type="entry name" value="ATPase_AAA_CS"/>
</dbReference>
<dbReference type="AlphaFoldDB" id="A0A2S3H2Q2"/>
<evidence type="ECO:0000313" key="8">
    <source>
        <dbReference type="EMBL" id="PAN14183.1"/>
    </source>
</evidence>
<dbReference type="InterPro" id="IPR025753">
    <property type="entry name" value="AAA_N_dom"/>
</dbReference>
<evidence type="ECO:0000256" key="2">
    <source>
        <dbReference type="ARBA" id="ARBA00007448"/>
    </source>
</evidence>
<evidence type="ECO:0000259" key="7">
    <source>
        <dbReference type="SMART" id="SM00382"/>
    </source>
</evidence>
<comment type="catalytic activity">
    <reaction evidence="4">
        <text>ATP + H2O = ADP + phosphate + H(+)</text>
        <dbReference type="Rhea" id="RHEA:13065"/>
        <dbReference type="ChEBI" id="CHEBI:15377"/>
        <dbReference type="ChEBI" id="CHEBI:15378"/>
        <dbReference type="ChEBI" id="CHEBI:30616"/>
        <dbReference type="ChEBI" id="CHEBI:43474"/>
        <dbReference type="ChEBI" id="CHEBI:456216"/>
    </reaction>
</comment>
<dbReference type="SMART" id="SM00382">
    <property type="entry name" value="AAA"/>
    <property type="match status" value="1"/>
</dbReference>
<comment type="similarity">
    <text evidence="2">Belongs to the AAA ATPase family. BCS1 subfamily.</text>
</comment>
<name>A0A2S3H2Q2_9POAL</name>
<dbReference type="Gene3D" id="3.40.50.300">
    <property type="entry name" value="P-loop containing nucleotide triphosphate hydrolases"/>
    <property type="match status" value="1"/>
</dbReference>
<evidence type="ECO:0000256" key="3">
    <source>
        <dbReference type="ARBA" id="ARBA00022842"/>
    </source>
</evidence>
<sequence>MDQLPLAAPAAAASLSPSQGAGRALDAYKTALATAASAAAYAVMARSMARELLPDELRAAVRWCAAAARARFGRGDRERRTVVIRRQFDTRYGENHLFDAARAYLATRIDPRAMRRLCLARSRAKEPDGGGGWSTLLCMEPGGSTVDVFNGVEFTWTSVETGGDDKKGGKGGGSGSPRESLELSFDAEHTDMALDRYVPFVMSTAEELQMRDRALRIFMNEGQSWHGINHHHPATFDTLAMDPALKDSVIADLDRFLKRRDYYRRIGKAWKRGYLLYGPPGTGKSSLVAAMANYLRFNLYDLDLSEVRLNSSLQKLLIHMPNKSILVIEDIDCCFDAAASRKDAKAPELVEELDPGYTSDSSDDSWPMNTHRQGAAPPKGLTLSGLLNFIDGLWSTCGEERIIVFTTNYRDRLDPALLRPGRMDMHIYMGYCGWEAFRTLARNYFLVDDHELFPEIQALLSAVDVTPAEVSEMLLRSEDVDVALRGLKEFLQEKRRKTRKEEGYKKDAAEDKEAVAEEAV</sequence>
<dbReference type="PROSITE" id="PS00674">
    <property type="entry name" value="AAA"/>
    <property type="match status" value="1"/>
</dbReference>
<dbReference type="Gene3D" id="6.10.280.40">
    <property type="match status" value="1"/>
</dbReference>
<feature type="region of interest" description="Disordered" evidence="6">
    <location>
        <begin position="160"/>
        <end position="180"/>
    </location>
</feature>
<evidence type="ECO:0000256" key="1">
    <source>
        <dbReference type="ARBA" id="ARBA00001946"/>
    </source>
</evidence>
<dbReference type="Gramene" id="PAN14183">
    <property type="protein sequence ID" value="PAN14183"/>
    <property type="gene ID" value="PAHAL_2G389600"/>
</dbReference>
<dbReference type="InterPro" id="IPR027417">
    <property type="entry name" value="P-loop_NTPase"/>
</dbReference>
<dbReference type="Proteomes" id="UP000243499">
    <property type="component" value="Chromosome 2"/>
</dbReference>
<dbReference type="Pfam" id="PF14363">
    <property type="entry name" value="AAA_assoc"/>
    <property type="match status" value="1"/>
</dbReference>
<keyword evidence="3" id="KW-0460">Magnesium</keyword>
<evidence type="ECO:0000256" key="5">
    <source>
        <dbReference type="RuleBase" id="RU003651"/>
    </source>
</evidence>
<comment type="cofactor">
    <cofactor evidence="1">
        <name>Mg(2+)</name>
        <dbReference type="ChEBI" id="CHEBI:18420"/>
    </cofactor>
</comment>
<dbReference type="InterPro" id="IPR050747">
    <property type="entry name" value="Mitochondrial_chaperone_BCS1"/>
</dbReference>